<dbReference type="PANTHER" id="PTHR30273">
    <property type="entry name" value="PERIPLASMIC SIGNAL SENSOR AND SIGMA FACTOR ACTIVATOR FECR-RELATED"/>
    <property type="match status" value="1"/>
</dbReference>
<evidence type="ECO:0000313" key="5">
    <source>
        <dbReference type="Proteomes" id="UP001207742"/>
    </source>
</evidence>
<evidence type="ECO:0000256" key="1">
    <source>
        <dbReference type="SAM" id="Phobius"/>
    </source>
</evidence>
<dbReference type="Gene3D" id="2.60.120.1440">
    <property type="match status" value="1"/>
</dbReference>
<keyword evidence="1" id="KW-0472">Membrane</keyword>
<gene>
    <name evidence="4" type="ORF">OL497_00755</name>
</gene>
<protein>
    <submittedName>
        <fullName evidence="4">FecR domain-containing protein</fullName>
    </submittedName>
</protein>
<dbReference type="InterPro" id="IPR012373">
    <property type="entry name" value="Ferrdict_sens_TM"/>
</dbReference>
<dbReference type="Proteomes" id="UP001207742">
    <property type="component" value="Unassembled WGS sequence"/>
</dbReference>
<accession>A0ABT3IF29</accession>
<dbReference type="InterPro" id="IPR032508">
    <property type="entry name" value="FecR_C"/>
</dbReference>
<reference evidence="4 5" key="1">
    <citation type="submission" date="2022-10" db="EMBL/GenBank/DDBJ databases">
        <title>Chitinophaga nivalis PC15 sp. nov., isolated from Pyeongchang county, South Korea.</title>
        <authorList>
            <person name="Trinh H.N."/>
        </authorList>
    </citation>
    <scope>NUCLEOTIDE SEQUENCE [LARGE SCALE GENOMIC DNA]</scope>
    <source>
        <strain evidence="4 5">PC14</strain>
    </source>
</reference>
<dbReference type="InterPro" id="IPR006860">
    <property type="entry name" value="FecR"/>
</dbReference>
<dbReference type="Pfam" id="PF16344">
    <property type="entry name" value="FecR_C"/>
    <property type="match status" value="1"/>
</dbReference>
<comment type="caution">
    <text evidence="4">The sequence shown here is derived from an EMBL/GenBank/DDBJ whole genome shotgun (WGS) entry which is preliminary data.</text>
</comment>
<name>A0ABT3IF29_9BACT</name>
<evidence type="ECO:0000259" key="2">
    <source>
        <dbReference type="Pfam" id="PF04773"/>
    </source>
</evidence>
<dbReference type="Gene3D" id="3.55.50.30">
    <property type="match status" value="1"/>
</dbReference>
<dbReference type="PIRSF" id="PIRSF018266">
    <property type="entry name" value="FecR"/>
    <property type="match status" value="1"/>
</dbReference>
<keyword evidence="1" id="KW-0812">Transmembrane</keyword>
<sequence length="328" mass="37205">MEKEQYNWQQLVQYFNNPEDPALEKAIQEWRAASPDNEQLFGQVQLLWQFAPDLKVLDQLNVPAATVQLHAALPYNEQEEKIHTLPARRYKWFRVAAIGIPALLAAWWFYHVNTKISYKELRTLAGNIDSVTLTDGSRVYLDKNSTIRYPENMAKSRTLFMDQGTAFIEVAGNAVHPFILKLPQSSITVLGTAFNIQVKEKSIGITVKSGKIKFESAQNNEKTAVLIAGEGLEFSSATGQLQQFNAINSNEDAWLTHELVFVDAPLQEVCRKIETLYNVKIQLQGKVPVKKLNANFKHNKLEEILEILQAAYPISVQQQHNDIIITGR</sequence>
<keyword evidence="1" id="KW-1133">Transmembrane helix</keyword>
<feature type="domain" description="FecR protein" evidence="2">
    <location>
        <begin position="120"/>
        <end position="213"/>
    </location>
</feature>
<keyword evidence="5" id="KW-1185">Reference proteome</keyword>
<dbReference type="EMBL" id="JAPDNS010000001">
    <property type="protein sequence ID" value="MCW3482410.1"/>
    <property type="molecule type" value="Genomic_DNA"/>
</dbReference>
<dbReference type="Pfam" id="PF04773">
    <property type="entry name" value="FecR"/>
    <property type="match status" value="1"/>
</dbReference>
<dbReference type="RefSeq" id="WP_264726779.1">
    <property type="nucleotide sequence ID" value="NZ_JAPDNR010000001.1"/>
</dbReference>
<evidence type="ECO:0000259" key="3">
    <source>
        <dbReference type="Pfam" id="PF16344"/>
    </source>
</evidence>
<evidence type="ECO:0000313" key="4">
    <source>
        <dbReference type="EMBL" id="MCW3482410.1"/>
    </source>
</evidence>
<feature type="transmembrane region" description="Helical" evidence="1">
    <location>
        <begin position="92"/>
        <end position="110"/>
    </location>
</feature>
<dbReference type="PANTHER" id="PTHR30273:SF2">
    <property type="entry name" value="PROTEIN FECR"/>
    <property type="match status" value="1"/>
</dbReference>
<proteinExistence type="predicted"/>
<feature type="domain" description="Protein FecR C-terminal" evidence="3">
    <location>
        <begin position="258"/>
        <end position="325"/>
    </location>
</feature>
<organism evidence="4 5">
    <name type="scientific">Chitinophaga nivalis</name>
    <dbReference type="NCBI Taxonomy" id="2991709"/>
    <lineage>
        <taxon>Bacteria</taxon>
        <taxon>Pseudomonadati</taxon>
        <taxon>Bacteroidota</taxon>
        <taxon>Chitinophagia</taxon>
        <taxon>Chitinophagales</taxon>
        <taxon>Chitinophagaceae</taxon>
        <taxon>Chitinophaga</taxon>
    </lineage>
</organism>